<dbReference type="Pfam" id="PF00023">
    <property type="entry name" value="Ank"/>
    <property type="match status" value="1"/>
</dbReference>
<sequence length="1033" mass="116352">MPDNQIFKILKVAGFDKPQRTRILEREVQKGEHEKVQGGYGKYQGTWIPLERGLALCRQYGCEPSLRPIIDFQPEAKSPPLAPKHLVSAQSSKASIRRAAEPVADSTVNTRSSKRAGQEGEPSDIETLSVRGSEDGTMTPSPSEASSSSRTPSPIRSSPGPSASASNAMDEDERSPSPVPNRKRKHRQLDEEEESGDEGYVANGTGHAAYGDQILEYFISDSNQIPEILINPPPDFDPNMSIDDDGHTALHWASAMGRIRIVKLLLTAGADIYRVNKAGQTALMRSVMFANNYDVRKFPELYELLHRSTLNIDNSNRTVFHHIVDVAMSKGKTHAARYYMETVLQRLADFPRELADIINFQDEDGETALTMAARCRSKRLVKLLLDHGADPKIANHDGKTTEDYILEDERFRSSPVLPSRQLSFRSAADGPGPATVAAPNGPSTYALLTQGDRPSLHYSTTGQKAATRCVTDITMMLDSLAAAFDQELKEKDRDLTQANALLTSMQSEILESQRTAAHLKAQAQSLPAAQATVKQLEDELRGKMGKRFRLGWEMWVKEEEEHERTTRDASGEAGQRSFAPEGEGLLADIPTDPEELRRECERLREELDGHKTRRREMFDHLVKFQAEAGTGGRMTEYRRLISAGCGGIPPEDVDGVVGMLLEYTMSITSRELAYAATTGSFTRNFRHLLPVPRFMVRGPFMPGQSVPKDTKPKDRIKHWNIVPGDFIKIRGETNGPVHEVHRVNKLSNRVILKREINKAGYVPEAGRQSGISVPYSKCQLLVGKYEYPPEGDETEPKLKNVFATRLTNSQPYYYRKGGYWIWRRYAVNTTPRLPNYTVKTHVSIRIPWPKRNPVTKPEPTPYDTTEDAVLEVTYTPPPLPDSFLYPASRIPSEQEYITSLVDSDRTFFSASAPIEVHLQTELSNPHSRAKKQARWQALSVHQKDLLQEYIAAEYANLDGRTKQVAHADATWKWQQRLVKDRKAELLRRWRNRGAEARLQRKRLRQARKLEKREEKLRNLVLAEAKNQISPRAA</sequence>
<feature type="compositionally biased region" description="Basic and acidic residues" evidence="5">
    <location>
        <begin position="561"/>
        <end position="570"/>
    </location>
</feature>
<feature type="domain" description="HTH APSES-type" evidence="6">
    <location>
        <begin position="1"/>
        <end position="81"/>
    </location>
</feature>
<dbReference type="InterPro" id="IPR002110">
    <property type="entry name" value="Ankyrin_rpt"/>
</dbReference>
<dbReference type="SMART" id="SM01252">
    <property type="entry name" value="KilA-N"/>
    <property type="match status" value="1"/>
</dbReference>
<gene>
    <name evidence="7" type="primary">I1S0Z2</name>
</gene>
<dbReference type="FunFam" id="1.25.40.20:FF:000238">
    <property type="entry name" value="Unplaced genomic scaffold supercont1.20, whole genome shotgun sequence"/>
    <property type="match status" value="1"/>
</dbReference>
<evidence type="ECO:0000256" key="5">
    <source>
        <dbReference type="SAM" id="MobiDB-lite"/>
    </source>
</evidence>
<evidence type="ECO:0000256" key="1">
    <source>
        <dbReference type="ARBA" id="ARBA00022737"/>
    </source>
</evidence>
<feature type="repeat" description="ANK" evidence="3">
    <location>
        <begin position="245"/>
        <end position="277"/>
    </location>
</feature>
<feature type="coiled-coil region" evidence="4">
    <location>
        <begin position="488"/>
        <end position="539"/>
    </location>
</feature>
<feature type="region of interest" description="Disordered" evidence="5">
    <location>
        <begin position="561"/>
        <end position="592"/>
    </location>
</feature>
<dbReference type="GO" id="GO:0001228">
    <property type="term" value="F:DNA-binding transcription activator activity, RNA polymerase II-specific"/>
    <property type="evidence" value="ECO:0007669"/>
    <property type="project" value="UniProtKB-ARBA"/>
</dbReference>
<organism evidence="7">
    <name type="scientific">Ganoderma boninense</name>
    <dbReference type="NCBI Taxonomy" id="34458"/>
    <lineage>
        <taxon>Eukaryota</taxon>
        <taxon>Fungi</taxon>
        <taxon>Dikarya</taxon>
        <taxon>Basidiomycota</taxon>
        <taxon>Agaricomycotina</taxon>
        <taxon>Agaricomycetes</taxon>
        <taxon>Polyporales</taxon>
        <taxon>Polyporaceae</taxon>
        <taxon>Ganoderma</taxon>
    </lineage>
</organism>
<feature type="region of interest" description="Disordered" evidence="5">
    <location>
        <begin position="81"/>
        <end position="205"/>
    </location>
</feature>
<dbReference type="EMBL" id="LR725729">
    <property type="protein sequence ID" value="VWO96555.1"/>
    <property type="molecule type" value="Genomic_DNA"/>
</dbReference>
<dbReference type="SMART" id="SM00248">
    <property type="entry name" value="ANK"/>
    <property type="match status" value="2"/>
</dbReference>
<dbReference type="GO" id="GO:0033309">
    <property type="term" value="C:SBF transcription complex"/>
    <property type="evidence" value="ECO:0007669"/>
    <property type="project" value="TreeGrafter"/>
</dbReference>
<feature type="compositionally biased region" description="Low complexity" evidence="5">
    <location>
        <begin position="140"/>
        <end position="166"/>
    </location>
</feature>
<dbReference type="InterPro" id="IPR003163">
    <property type="entry name" value="Tscrpt_reg_HTH_APSES-type"/>
</dbReference>
<dbReference type="Gene3D" id="1.25.40.20">
    <property type="entry name" value="Ankyrin repeat-containing domain"/>
    <property type="match status" value="1"/>
</dbReference>
<evidence type="ECO:0000259" key="6">
    <source>
        <dbReference type="PROSITE" id="PS51299"/>
    </source>
</evidence>
<dbReference type="PROSITE" id="PS50297">
    <property type="entry name" value="ANK_REP_REGION"/>
    <property type="match status" value="2"/>
</dbReference>
<dbReference type="SUPFAM" id="SSF54616">
    <property type="entry name" value="DNA-binding domain of Mlu1-box binding protein MBP1"/>
    <property type="match status" value="1"/>
</dbReference>
<protein>
    <recommendedName>
        <fullName evidence="6">HTH APSES-type domain-containing protein</fullName>
    </recommendedName>
</protein>
<evidence type="ECO:0000256" key="4">
    <source>
        <dbReference type="SAM" id="Coils"/>
    </source>
</evidence>
<dbReference type="AlphaFoldDB" id="A0A5K1JW84"/>
<keyword evidence="4" id="KW-0175">Coiled coil</keyword>
<proteinExistence type="predicted"/>
<dbReference type="SUPFAM" id="SSF48403">
    <property type="entry name" value="Ankyrin repeat"/>
    <property type="match status" value="1"/>
</dbReference>
<dbReference type="GO" id="GO:0030907">
    <property type="term" value="C:MBF transcription complex"/>
    <property type="evidence" value="ECO:0007669"/>
    <property type="project" value="TreeGrafter"/>
</dbReference>
<dbReference type="InterPro" id="IPR018004">
    <property type="entry name" value="KilA/APSES_HTH"/>
</dbReference>
<keyword evidence="2 3" id="KW-0040">ANK repeat</keyword>
<evidence type="ECO:0000256" key="3">
    <source>
        <dbReference type="PROSITE-ProRule" id="PRU00023"/>
    </source>
</evidence>
<dbReference type="PROSITE" id="PS51299">
    <property type="entry name" value="HTH_APSES"/>
    <property type="match status" value="1"/>
</dbReference>
<dbReference type="PANTHER" id="PTHR43828:SF15">
    <property type="entry name" value="TRANSCRIPTION FACTOR MBP1"/>
    <property type="match status" value="1"/>
</dbReference>
<dbReference type="PRINTS" id="PR01415">
    <property type="entry name" value="ANKYRIN"/>
</dbReference>
<reference evidence="7" key="1">
    <citation type="submission" date="2019-10" db="EMBL/GenBank/DDBJ databases">
        <authorList>
            <person name="Nor Muhammad N."/>
        </authorList>
    </citation>
    <scope>NUCLEOTIDE SEQUENCE</scope>
</reference>
<name>A0A5K1JW84_9APHY</name>
<dbReference type="PANTHER" id="PTHR43828">
    <property type="entry name" value="ASPARAGINASE"/>
    <property type="match status" value="1"/>
</dbReference>
<feature type="repeat" description="ANK" evidence="3">
    <location>
        <begin position="364"/>
        <end position="396"/>
    </location>
</feature>
<dbReference type="GO" id="GO:0003677">
    <property type="term" value="F:DNA binding"/>
    <property type="evidence" value="ECO:0007669"/>
    <property type="project" value="InterPro"/>
</dbReference>
<dbReference type="InterPro" id="IPR036770">
    <property type="entry name" value="Ankyrin_rpt-contain_sf"/>
</dbReference>
<evidence type="ECO:0000256" key="2">
    <source>
        <dbReference type="ARBA" id="ARBA00023043"/>
    </source>
</evidence>
<keyword evidence="1" id="KW-0677">Repeat</keyword>
<dbReference type="InterPro" id="IPR036887">
    <property type="entry name" value="HTH_APSES_sf"/>
</dbReference>
<dbReference type="Gene3D" id="3.10.260.10">
    <property type="entry name" value="Transcription regulator HTH, APSES-type DNA-binding domain"/>
    <property type="match status" value="1"/>
</dbReference>
<accession>A0A5K1JW84</accession>
<dbReference type="InterPro" id="IPR051642">
    <property type="entry name" value="SWI6-like"/>
</dbReference>
<evidence type="ECO:0000313" key="7">
    <source>
        <dbReference type="EMBL" id="VWO96555.1"/>
    </source>
</evidence>
<dbReference type="PROSITE" id="PS50088">
    <property type="entry name" value="ANK_REPEAT"/>
    <property type="match status" value="2"/>
</dbReference>
<dbReference type="Pfam" id="PF12796">
    <property type="entry name" value="Ank_2"/>
    <property type="match status" value="1"/>
</dbReference>